<evidence type="ECO:0000313" key="5">
    <source>
        <dbReference type="Proteomes" id="UP000552709"/>
    </source>
</evidence>
<proteinExistence type="predicted"/>
<dbReference type="AlphaFoldDB" id="A0A7W8JTQ7"/>
<keyword evidence="5" id="KW-1185">Reference proteome</keyword>
<dbReference type="Proteomes" id="UP000552709">
    <property type="component" value="Unassembled WGS sequence"/>
</dbReference>
<dbReference type="EMBL" id="JACHFL010000002">
    <property type="protein sequence ID" value="MBB5361788.1"/>
    <property type="molecule type" value="Genomic_DNA"/>
</dbReference>
<dbReference type="InterPro" id="IPR010998">
    <property type="entry name" value="Integrase_recombinase_N"/>
</dbReference>
<reference evidence="4 5" key="1">
    <citation type="submission" date="2020-08" db="EMBL/GenBank/DDBJ databases">
        <title>Genomic Encyclopedia of Type Strains, Phase IV (KMG-IV): sequencing the most valuable type-strain genomes for metagenomic binning, comparative biology and taxonomic classification.</title>
        <authorList>
            <person name="Goeker M."/>
        </authorList>
    </citation>
    <scope>NUCLEOTIDE SEQUENCE [LARGE SCALE GENOMIC DNA]</scope>
    <source>
        <strain evidence="4 5">DSM 27939</strain>
    </source>
</reference>
<sequence length="106" mass="12067">MKLSEALEVFLLDHRARGSRPRTLEWHRYTLNYLLKPLLEADADASSLSVFTVSQALAKDLKPNTLFNYERSLRAFCSWLVGWRNCPAIRSKEESGSSRCFSLSAA</sequence>
<protein>
    <recommendedName>
        <fullName evidence="3">Core-binding (CB) domain-containing protein</fullName>
    </recommendedName>
</protein>
<keyword evidence="1 2" id="KW-0238">DNA-binding</keyword>
<accession>A0A7W8JTQ7</accession>
<dbReference type="InterPro" id="IPR011010">
    <property type="entry name" value="DNA_brk_join_enz"/>
</dbReference>
<evidence type="ECO:0000256" key="2">
    <source>
        <dbReference type="PROSITE-ProRule" id="PRU01248"/>
    </source>
</evidence>
<dbReference type="InterPro" id="IPR044068">
    <property type="entry name" value="CB"/>
</dbReference>
<name>A0A7W8JTQ7_9DEIO</name>
<dbReference type="SUPFAM" id="SSF56349">
    <property type="entry name" value="DNA breaking-rejoining enzymes"/>
    <property type="match status" value="1"/>
</dbReference>
<feature type="domain" description="Core-binding (CB)" evidence="3">
    <location>
        <begin position="1"/>
        <end position="81"/>
    </location>
</feature>
<organism evidence="4 5">
    <name type="scientific">Deinococcus humi</name>
    <dbReference type="NCBI Taxonomy" id="662880"/>
    <lineage>
        <taxon>Bacteria</taxon>
        <taxon>Thermotogati</taxon>
        <taxon>Deinococcota</taxon>
        <taxon>Deinococci</taxon>
        <taxon>Deinococcales</taxon>
        <taxon>Deinococcaceae</taxon>
        <taxon>Deinococcus</taxon>
    </lineage>
</organism>
<dbReference type="Gene3D" id="1.10.150.130">
    <property type="match status" value="1"/>
</dbReference>
<comment type="caution">
    <text evidence="4">The sequence shown here is derived from an EMBL/GenBank/DDBJ whole genome shotgun (WGS) entry which is preliminary data.</text>
</comment>
<dbReference type="PROSITE" id="PS51900">
    <property type="entry name" value="CB"/>
    <property type="match status" value="1"/>
</dbReference>
<gene>
    <name evidence="4" type="ORF">HNQ08_000873</name>
</gene>
<evidence type="ECO:0000313" key="4">
    <source>
        <dbReference type="EMBL" id="MBB5361788.1"/>
    </source>
</evidence>
<evidence type="ECO:0000259" key="3">
    <source>
        <dbReference type="PROSITE" id="PS51900"/>
    </source>
</evidence>
<dbReference type="GO" id="GO:0003677">
    <property type="term" value="F:DNA binding"/>
    <property type="evidence" value="ECO:0007669"/>
    <property type="project" value="UniProtKB-UniRule"/>
</dbReference>
<evidence type="ECO:0000256" key="1">
    <source>
        <dbReference type="ARBA" id="ARBA00023125"/>
    </source>
</evidence>